<dbReference type="PANTHER" id="PTHR30371">
    <property type="entry name" value="SEC-INDEPENDENT PROTEIN TRANSLOCASE PROTEIN TATC"/>
    <property type="match status" value="1"/>
</dbReference>
<comment type="function">
    <text evidence="5">Part of the twin-arginine translocation (Tat) system that transports large folded proteins containing a characteristic twin-arginine motif in their signal peptide across membranes.</text>
</comment>
<comment type="caution">
    <text evidence="5">Lacks conserved residue(s) required for the propagation of feature annotation.</text>
</comment>
<feature type="transmembrane region" description="Helical" evidence="5">
    <location>
        <begin position="89"/>
        <end position="110"/>
    </location>
</feature>
<proteinExistence type="inferred from homology"/>
<name>S7TLU1_DESML</name>
<dbReference type="EMBL" id="ATHJ01000096">
    <property type="protein sequence ID" value="EPR37871.1"/>
    <property type="molecule type" value="Genomic_DNA"/>
</dbReference>
<feature type="transmembrane region" description="Helical" evidence="5">
    <location>
        <begin position="122"/>
        <end position="149"/>
    </location>
</feature>
<dbReference type="PRINTS" id="PR01840">
    <property type="entry name" value="TATCFAMILY"/>
</dbReference>
<evidence type="ECO:0000256" key="4">
    <source>
        <dbReference type="ARBA" id="ARBA00023136"/>
    </source>
</evidence>
<organism evidence="7 8">
    <name type="scientific">Desulfococcus multivorans DSM 2059</name>
    <dbReference type="NCBI Taxonomy" id="1121405"/>
    <lineage>
        <taxon>Bacteria</taxon>
        <taxon>Pseudomonadati</taxon>
        <taxon>Thermodesulfobacteriota</taxon>
        <taxon>Desulfobacteria</taxon>
        <taxon>Desulfobacterales</taxon>
        <taxon>Desulfococcaceae</taxon>
        <taxon>Desulfococcus</taxon>
    </lineage>
</organism>
<feature type="transmembrane region" description="Helical" evidence="5">
    <location>
        <begin position="210"/>
        <end position="227"/>
    </location>
</feature>
<evidence type="ECO:0000313" key="8">
    <source>
        <dbReference type="Proteomes" id="UP000014977"/>
    </source>
</evidence>
<sequence length="303" mass="33610">MTHDHEPDNRRRGVDLEDDEKMPFTAHLEELRERLIKSFIAAGAGFLIAYGFKDKIFEILIRPLVKVMGEGDTLIYTGLPEAFFTYLKVAFLAGLMVASPVIIYQFWMFVAPGLYRKERKILLPIVVLSTFFFVGGALFGYFFVFPIGFQFFLGFANEKIQALPSMKEYLSFSAKLLIAFGLAFELPLVLTGMARMGIVTDVFLKKNRKYAILLFFVGAAIVTPPDVVSQVLLAVPLMALYELSIVGAKVFQPKKAGEEAAEAEGKPPEADTPKTGHENENGVSDDQDARSEVSSPESGEKNA</sequence>
<gene>
    <name evidence="5" type="primary">tatC</name>
    <name evidence="7" type="ORF">dsmv_2911</name>
</gene>
<dbReference type="GO" id="GO:0033281">
    <property type="term" value="C:TAT protein transport complex"/>
    <property type="evidence" value="ECO:0007669"/>
    <property type="project" value="UniProtKB-UniRule"/>
</dbReference>
<dbReference type="STRING" id="897.B2D07_14340"/>
<keyword evidence="8" id="KW-1185">Reference proteome</keyword>
<dbReference type="HAMAP" id="MF_00902">
    <property type="entry name" value="TatC"/>
    <property type="match status" value="1"/>
</dbReference>
<dbReference type="PATRIC" id="fig|1121405.3.peg.2982"/>
<accession>S7TLU1</accession>
<protein>
    <recommendedName>
        <fullName evidence="5">Sec-independent protein translocase protein TatC</fullName>
    </recommendedName>
</protein>
<feature type="transmembrane region" description="Helical" evidence="5">
    <location>
        <begin position="35"/>
        <end position="52"/>
    </location>
</feature>
<feature type="compositionally biased region" description="Basic and acidic residues" evidence="6">
    <location>
        <begin position="257"/>
        <end position="280"/>
    </location>
</feature>
<keyword evidence="5" id="KW-1003">Cell membrane</keyword>
<keyword evidence="2 5" id="KW-0812">Transmembrane</keyword>
<dbReference type="PANTHER" id="PTHR30371:SF0">
    <property type="entry name" value="SEC-INDEPENDENT PROTEIN TRANSLOCASE PROTEIN TATC, CHLOROPLASTIC-RELATED"/>
    <property type="match status" value="1"/>
</dbReference>
<dbReference type="GO" id="GO:0043953">
    <property type="term" value="P:protein transport by the Tat complex"/>
    <property type="evidence" value="ECO:0007669"/>
    <property type="project" value="UniProtKB-UniRule"/>
</dbReference>
<keyword evidence="4 5" id="KW-0472">Membrane</keyword>
<evidence type="ECO:0000256" key="6">
    <source>
        <dbReference type="SAM" id="MobiDB-lite"/>
    </source>
</evidence>
<comment type="subunit">
    <text evidence="5">Forms a complex with TatA.</text>
</comment>
<dbReference type="Proteomes" id="UP000014977">
    <property type="component" value="Unassembled WGS sequence"/>
</dbReference>
<comment type="caution">
    <text evidence="7">The sequence shown here is derived from an EMBL/GenBank/DDBJ whole genome shotgun (WGS) entry which is preliminary data.</text>
</comment>
<dbReference type="GO" id="GO:0009977">
    <property type="term" value="F:proton motive force dependent protein transmembrane transporter activity"/>
    <property type="evidence" value="ECO:0007669"/>
    <property type="project" value="TreeGrafter"/>
</dbReference>
<keyword evidence="3 5" id="KW-1133">Transmembrane helix</keyword>
<keyword evidence="5" id="KW-0813">Transport</keyword>
<evidence type="ECO:0000313" key="7">
    <source>
        <dbReference type="EMBL" id="EPR37871.1"/>
    </source>
</evidence>
<comment type="similarity">
    <text evidence="5">Belongs to the TatC family.</text>
</comment>
<keyword evidence="5" id="KW-0811">Translocation</keyword>
<feature type="region of interest" description="Disordered" evidence="6">
    <location>
        <begin position="257"/>
        <end position="303"/>
    </location>
</feature>
<feature type="transmembrane region" description="Helical" evidence="5">
    <location>
        <begin position="169"/>
        <end position="190"/>
    </location>
</feature>
<evidence type="ECO:0000256" key="5">
    <source>
        <dbReference type="HAMAP-Rule" id="MF_00902"/>
    </source>
</evidence>
<evidence type="ECO:0000256" key="3">
    <source>
        <dbReference type="ARBA" id="ARBA00022989"/>
    </source>
</evidence>
<dbReference type="Pfam" id="PF00902">
    <property type="entry name" value="TatC"/>
    <property type="match status" value="1"/>
</dbReference>
<reference evidence="7 8" key="1">
    <citation type="journal article" date="2013" name="Genome Announc.">
        <title>Draft genome sequences for three mercury-methylating, sulfate-reducing bacteria.</title>
        <authorList>
            <person name="Brown S.D."/>
            <person name="Hurt R.A.Jr."/>
            <person name="Gilmour C.C."/>
            <person name="Elias D.A."/>
        </authorList>
    </citation>
    <scope>NUCLEOTIDE SEQUENCE [LARGE SCALE GENOMIC DNA]</scope>
    <source>
        <strain evidence="7 8">DSM 2059</strain>
    </source>
</reference>
<dbReference type="RefSeq" id="WP_020877978.1">
    <property type="nucleotide sequence ID" value="NZ_ATHJ01000096.1"/>
</dbReference>
<dbReference type="InterPro" id="IPR002033">
    <property type="entry name" value="TatC"/>
</dbReference>
<evidence type="ECO:0000256" key="1">
    <source>
        <dbReference type="ARBA" id="ARBA00004141"/>
    </source>
</evidence>
<dbReference type="NCBIfam" id="TIGR00945">
    <property type="entry name" value="tatC"/>
    <property type="match status" value="1"/>
</dbReference>
<dbReference type="GO" id="GO:0065002">
    <property type="term" value="P:intracellular protein transmembrane transport"/>
    <property type="evidence" value="ECO:0007669"/>
    <property type="project" value="TreeGrafter"/>
</dbReference>
<comment type="subcellular location">
    <subcellularLocation>
        <location evidence="5">Cell membrane</location>
        <topology evidence="5">Multi-pass membrane protein</topology>
    </subcellularLocation>
    <subcellularLocation>
        <location evidence="1">Membrane</location>
        <topology evidence="1">Multi-pass membrane protein</topology>
    </subcellularLocation>
</comment>
<dbReference type="eggNOG" id="COG0805">
    <property type="taxonomic scope" value="Bacteria"/>
</dbReference>
<evidence type="ECO:0000256" key="2">
    <source>
        <dbReference type="ARBA" id="ARBA00022692"/>
    </source>
</evidence>
<keyword evidence="5" id="KW-0653">Protein transport</keyword>
<dbReference type="AlphaFoldDB" id="S7TLU1"/>